<accession>A0A239AML7</accession>
<dbReference type="PANTHER" id="PTHR33055:SF16">
    <property type="entry name" value="TRANSPOSASE FOR INSERTION SEQUENCE ELEMENT IS1547"/>
    <property type="match status" value="1"/>
</dbReference>
<organism evidence="4 5">
    <name type="scientific">Haloechinothrix alba</name>
    <dbReference type="NCBI Taxonomy" id="664784"/>
    <lineage>
        <taxon>Bacteria</taxon>
        <taxon>Bacillati</taxon>
        <taxon>Actinomycetota</taxon>
        <taxon>Actinomycetes</taxon>
        <taxon>Pseudonocardiales</taxon>
        <taxon>Pseudonocardiaceae</taxon>
        <taxon>Haloechinothrix</taxon>
    </lineage>
</organism>
<dbReference type="InterPro" id="IPR047650">
    <property type="entry name" value="Transpos_IS110"/>
</dbReference>
<feature type="domain" description="Transposase IS116/IS110/IS902 C-terminal" evidence="3">
    <location>
        <begin position="223"/>
        <end position="305"/>
    </location>
</feature>
<gene>
    <name evidence="4" type="ORF">SAMN06265360_1493</name>
</gene>
<proteinExistence type="predicted"/>
<dbReference type="Pfam" id="PF01548">
    <property type="entry name" value="DEDD_Tnp_IS110"/>
    <property type="match status" value="1"/>
</dbReference>
<feature type="compositionally biased region" description="Polar residues" evidence="1">
    <location>
        <begin position="361"/>
        <end position="372"/>
    </location>
</feature>
<dbReference type="InterPro" id="IPR003346">
    <property type="entry name" value="Transposase_20"/>
</dbReference>
<dbReference type="NCBIfam" id="NF033542">
    <property type="entry name" value="transpos_IS110"/>
    <property type="match status" value="1"/>
</dbReference>
<evidence type="ECO:0000313" key="4">
    <source>
        <dbReference type="EMBL" id="SNR96925.1"/>
    </source>
</evidence>
<name>A0A239AML7_9PSEU</name>
<dbReference type="AlphaFoldDB" id="A0A239AML7"/>
<reference evidence="4 5" key="1">
    <citation type="submission" date="2017-06" db="EMBL/GenBank/DDBJ databases">
        <authorList>
            <person name="Kim H.J."/>
            <person name="Triplett B.A."/>
        </authorList>
    </citation>
    <scope>NUCLEOTIDE SEQUENCE [LARGE SCALE GENOMIC DNA]</scope>
    <source>
        <strain evidence="4 5">DSM 45207</strain>
    </source>
</reference>
<sequence length="386" mass="41588">MVVIGVDPHKASHTATALDAITQHTQETVRVEPSLREYRRLLRWGTRFAERQWAVENAHGLGKHLAQWLLARGETVVDVPSTATARVRELSRGGRRKNDALDAAAAASVAALHGDAAPVAVDGPATVLAMLDERRTNLTQQRTRTVNQLHAVLRELLPGGVATDLTAEQAATAVGRIRPASPVERARRGLARELIADIRALDARLHANKQRMQNMVAESDSSLPEITGVGPVVAARLLGRTARAARFPTAAAFAAYCGVAPIEIASGDKARHRLSRHGDRKLNNALHTIALTQVRIRTSRGRSYYDSKITQGKTHSEAMRCLKRRLADHVWRTMITDEQRVAAGPGGHLGASLSSSAAGSTPNTDSSDQSLPGPTRAHHTEPVLTG</sequence>
<dbReference type="PANTHER" id="PTHR33055">
    <property type="entry name" value="TRANSPOSASE FOR INSERTION SEQUENCE ELEMENT IS1111A"/>
    <property type="match status" value="1"/>
</dbReference>
<feature type="domain" description="Transposase IS110-like N-terminal" evidence="2">
    <location>
        <begin position="4"/>
        <end position="158"/>
    </location>
</feature>
<evidence type="ECO:0000259" key="2">
    <source>
        <dbReference type="Pfam" id="PF01548"/>
    </source>
</evidence>
<dbReference type="Pfam" id="PF02371">
    <property type="entry name" value="Transposase_20"/>
    <property type="match status" value="1"/>
</dbReference>
<evidence type="ECO:0000313" key="5">
    <source>
        <dbReference type="Proteomes" id="UP000198348"/>
    </source>
</evidence>
<feature type="region of interest" description="Disordered" evidence="1">
    <location>
        <begin position="341"/>
        <end position="386"/>
    </location>
</feature>
<dbReference type="GO" id="GO:0006313">
    <property type="term" value="P:DNA transposition"/>
    <property type="evidence" value="ECO:0007669"/>
    <property type="project" value="InterPro"/>
</dbReference>
<dbReference type="GO" id="GO:0003677">
    <property type="term" value="F:DNA binding"/>
    <property type="evidence" value="ECO:0007669"/>
    <property type="project" value="InterPro"/>
</dbReference>
<evidence type="ECO:0000259" key="3">
    <source>
        <dbReference type="Pfam" id="PF02371"/>
    </source>
</evidence>
<protein>
    <submittedName>
        <fullName evidence="4">Transposase</fullName>
    </submittedName>
</protein>
<feature type="compositionally biased region" description="Low complexity" evidence="1">
    <location>
        <begin position="350"/>
        <end position="360"/>
    </location>
</feature>
<dbReference type="GO" id="GO:0004803">
    <property type="term" value="F:transposase activity"/>
    <property type="evidence" value="ECO:0007669"/>
    <property type="project" value="InterPro"/>
</dbReference>
<dbReference type="OrthoDB" id="4337860at2"/>
<keyword evidence="5" id="KW-1185">Reference proteome</keyword>
<evidence type="ECO:0000256" key="1">
    <source>
        <dbReference type="SAM" id="MobiDB-lite"/>
    </source>
</evidence>
<dbReference type="EMBL" id="FZNW01000049">
    <property type="protein sequence ID" value="SNR96925.1"/>
    <property type="molecule type" value="Genomic_DNA"/>
</dbReference>
<dbReference type="RefSeq" id="WP_089303525.1">
    <property type="nucleotide sequence ID" value="NZ_FZNW01000049.1"/>
</dbReference>
<dbReference type="InterPro" id="IPR002525">
    <property type="entry name" value="Transp_IS110-like_N"/>
</dbReference>
<dbReference type="Proteomes" id="UP000198348">
    <property type="component" value="Unassembled WGS sequence"/>
</dbReference>